<evidence type="ECO:0000256" key="1">
    <source>
        <dbReference type="SAM" id="MobiDB-lite"/>
    </source>
</evidence>
<dbReference type="Proteomes" id="UP001176517">
    <property type="component" value="Unassembled WGS sequence"/>
</dbReference>
<feature type="non-terminal residue" evidence="2">
    <location>
        <position position="231"/>
    </location>
</feature>
<name>A0AAN6GMU4_9BASI</name>
<feature type="compositionally biased region" description="Basic and acidic residues" evidence="1">
    <location>
        <begin position="173"/>
        <end position="184"/>
    </location>
</feature>
<proteinExistence type="predicted"/>
<comment type="caution">
    <text evidence="2">The sequence shown here is derived from an EMBL/GenBank/DDBJ whole genome shotgun (WGS) entry which is preliminary data.</text>
</comment>
<accession>A0AAN6GMU4</accession>
<gene>
    <name evidence="2" type="ORF">OC846_004108</name>
</gene>
<sequence length="231" mass="25358">MEGLRLYLDICAKQASSKKKLLPDHLQRLAQHLTSGSRQLRLDKVERLKALFNALGADPNSDPETLISKTEYLCLPELASTNDREMIFYMFDAPLGAQQTRHYTREQTREIFRRYSWSPTAVRERAVDIVNTKQALVVWYPSPHGLLGSPPPSCRETLATSNTSATATLPPMDLDKSQGDRSLHAPESAASGSAAAELAVVPLPSDELLGSPPPSCRHIRAGTGFTSPAFC</sequence>
<reference evidence="2" key="1">
    <citation type="journal article" date="2023" name="PhytoFront">
        <title>Draft Genome Resources of Seven Strains of Tilletia horrida, Causal Agent of Kernel Smut of Rice.</title>
        <authorList>
            <person name="Khanal S."/>
            <person name="Antony Babu S."/>
            <person name="Zhou X.G."/>
        </authorList>
    </citation>
    <scope>NUCLEOTIDE SEQUENCE</scope>
    <source>
        <strain evidence="2">TX6</strain>
    </source>
</reference>
<feature type="region of interest" description="Disordered" evidence="1">
    <location>
        <begin position="150"/>
        <end position="191"/>
    </location>
</feature>
<organism evidence="2 3">
    <name type="scientific">Tilletia horrida</name>
    <dbReference type="NCBI Taxonomy" id="155126"/>
    <lineage>
        <taxon>Eukaryota</taxon>
        <taxon>Fungi</taxon>
        <taxon>Dikarya</taxon>
        <taxon>Basidiomycota</taxon>
        <taxon>Ustilaginomycotina</taxon>
        <taxon>Exobasidiomycetes</taxon>
        <taxon>Tilletiales</taxon>
        <taxon>Tilletiaceae</taxon>
        <taxon>Tilletia</taxon>
    </lineage>
</organism>
<dbReference type="AlphaFoldDB" id="A0AAN6GMU4"/>
<feature type="compositionally biased region" description="Low complexity" evidence="1">
    <location>
        <begin position="157"/>
        <end position="169"/>
    </location>
</feature>
<protein>
    <submittedName>
        <fullName evidence="2">Uncharacterized protein</fullName>
    </submittedName>
</protein>
<evidence type="ECO:0000313" key="3">
    <source>
        <dbReference type="Proteomes" id="UP001176517"/>
    </source>
</evidence>
<dbReference type="EMBL" id="JAPDMZ010000115">
    <property type="protein sequence ID" value="KAK0549327.1"/>
    <property type="molecule type" value="Genomic_DNA"/>
</dbReference>
<evidence type="ECO:0000313" key="2">
    <source>
        <dbReference type="EMBL" id="KAK0549327.1"/>
    </source>
</evidence>
<keyword evidence="3" id="KW-1185">Reference proteome</keyword>